<accession>A0ABR8H7W6</accession>
<dbReference type="Gene3D" id="2.40.128.20">
    <property type="match status" value="2"/>
</dbReference>
<feature type="domain" description="DUF3598" evidence="1">
    <location>
        <begin position="31"/>
        <end position="157"/>
    </location>
</feature>
<evidence type="ECO:0000259" key="1">
    <source>
        <dbReference type="Pfam" id="PF12204"/>
    </source>
</evidence>
<dbReference type="InterPro" id="IPR048378">
    <property type="entry name" value="BFA1-like_C"/>
</dbReference>
<dbReference type="RefSeq" id="WP_190949115.1">
    <property type="nucleotide sequence ID" value="NZ_JACJTC010000005.1"/>
</dbReference>
<evidence type="ECO:0000313" key="3">
    <source>
        <dbReference type="EMBL" id="MBD2611371.1"/>
    </source>
</evidence>
<organism evidence="3 4">
    <name type="scientific">Nostoc punctiforme FACHB-252</name>
    <dbReference type="NCBI Taxonomy" id="1357509"/>
    <lineage>
        <taxon>Bacteria</taxon>
        <taxon>Bacillati</taxon>
        <taxon>Cyanobacteriota</taxon>
        <taxon>Cyanophyceae</taxon>
        <taxon>Nostocales</taxon>
        <taxon>Nostocaceae</taxon>
        <taxon>Nostoc</taxon>
    </lineage>
</organism>
<dbReference type="EMBL" id="JACJTC010000005">
    <property type="protein sequence ID" value="MBD2611371.1"/>
    <property type="molecule type" value="Genomic_DNA"/>
</dbReference>
<reference evidence="3 4" key="1">
    <citation type="journal article" date="2020" name="ISME J.">
        <title>Comparative genomics reveals insights into cyanobacterial evolution and habitat adaptation.</title>
        <authorList>
            <person name="Chen M.Y."/>
            <person name="Teng W.K."/>
            <person name="Zhao L."/>
            <person name="Hu C.X."/>
            <person name="Zhou Y.K."/>
            <person name="Han B.P."/>
            <person name="Song L.R."/>
            <person name="Shu W.S."/>
        </authorList>
    </citation>
    <scope>NUCLEOTIDE SEQUENCE [LARGE SCALE GENOMIC DNA]</scope>
    <source>
        <strain evidence="3 4">FACHB-252</strain>
    </source>
</reference>
<comment type="caution">
    <text evidence="3">The sequence shown here is derived from an EMBL/GenBank/DDBJ whole genome shotgun (WGS) entry which is preliminary data.</text>
</comment>
<dbReference type="Pfam" id="PF21053">
    <property type="entry name" value="BFA1_C"/>
    <property type="match status" value="1"/>
</dbReference>
<feature type="domain" description="Biogenesis factor required for ATP synthase 1-like C-terminal" evidence="2">
    <location>
        <begin position="194"/>
        <end position="252"/>
    </location>
</feature>
<dbReference type="InterPro" id="IPR022017">
    <property type="entry name" value="BFA1-like_DUF3598"/>
</dbReference>
<dbReference type="InterPro" id="IPR012674">
    <property type="entry name" value="Calycin"/>
</dbReference>
<proteinExistence type="predicted"/>
<sequence length="263" mass="30293">MYIIIRVYSKKSSKQHLAMNSEIITNAQLINWENFCTHIGDWHGTWKVYNLEGQLIKSHQCVRSFHLNSDGSQMNHQNYSTYADGTNKLETYGPHLKPHIRSLHFNDSFSWGSSEVKPGSIFFFETGFKHQDRRRSAVARYNENNTLDILIISEHLDSIVNESPLPAANQLSGWQGVITKMTPECIVSPAVPTAWIQLEDLNQNYLTLHFQDSVSISIPRYIESGTEFFLAVEWLVNPTLLLRGIRHFNISGFTSFNLEKFQR</sequence>
<keyword evidence="4" id="KW-1185">Reference proteome</keyword>
<dbReference type="SUPFAM" id="SSF50814">
    <property type="entry name" value="Lipocalins"/>
    <property type="match status" value="2"/>
</dbReference>
<dbReference type="Proteomes" id="UP000606396">
    <property type="component" value="Unassembled WGS sequence"/>
</dbReference>
<gene>
    <name evidence="3" type="ORF">H6G94_08815</name>
</gene>
<evidence type="ECO:0000259" key="2">
    <source>
        <dbReference type="Pfam" id="PF21053"/>
    </source>
</evidence>
<protein>
    <submittedName>
        <fullName evidence="3">DUF3598 family protein</fullName>
    </submittedName>
</protein>
<dbReference type="Pfam" id="PF12204">
    <property type="entry name" value="DUF3598_N"/>
    <property type="match status" value="1"/>
</dbReference>
<evidence type="ECO:0000313" key="4">
    <source>
        <dbReference type="Proteomes" id="UP000606396"/>
    </source>
</evidence>
<name>A0ABR8H7W6_NOSPU</name>